<keyword evidence="2" id="KW-1185">Reference proteome</keyword>
<reference evidence="1 2" key="1">
    <citation type="journal article" date="2019" name="Int. J. Syst. Evol. Microbiol.">
        <title>The Global Catalogue of Microorganisms (GCM) 10K type strain sequencing project: providing services to taxonomists for standard genome sequencing and annotation.</title>
        <authorList>
            <consortium name="The Broad Institute Genomics Platform"/>
            <consortium name="The Broad Institute Genome Sequencing Center for Infectious Disease"/>
            <person name="Wu L."/>
            <person name="Ma J."/>
        </authorList>
    </citation>
    <scope>NUCLEOTIDE SEQUENCE [LARGE SCALE GENOMIC DNA]</scope>
    <source>
        <strain evidence="1 2">JCM 10367</strain>
    </source>
</reference>
<proteinExistence type="predicted"/>
<evidence type="ECO:0000313" key="1">
    <source>
        <dbReference type="EMBL" id="GAA0667030.1"/>
    </source>
</evidence>
<dbReference type="Gene3D" id="3.30.530.20">
    <property type="match status" value="1"/>
</dbReference>
<comment type="caution">
    <text evidence="1">The sequence shown here is derived from an EMBL/GenBank/DDBJ whole genome shotgun (WGS) entry which is preliminary data.</text>
</comment>
<evidence type="ECO:0000313" key="2">
    <source>
        <dbReference type="Proteomes" id="UP001500724"/>
    </source>
</evidence>
<dbReference type="Pfam" id="PF10604">
    <property type="entry name" value="Polyketide_cyc2"/>
    <property type="match status" value="1"/>
</dbReference>
<gene>
    <name evidence="1" type="ORF">GCM10009535_53540</name>
</gene>
<dbReference type="InterPro" id="IPR019587">
    <property type="entry name" value="Polyketide_cyclase/dehydratase"/>
</dbReference>
<accession>A0ABN1HTK0</accession>
<dbReference type="EMBL" id="BAAAGU010000073">
    <property type="protein sequence ID" value="GAA0667030.1"/>
    <property type="molecule type" value="Genomic_DNA"/>
</dbReference>
<sequence length="198" mass="21288">MVRGGLGGSLEVHAPVGVCRLPGPRAAGCGPPIAGAWRLPARSPEEKRMSTQFEAVIDIDRPIEEVFAYLADGRHDPEFSPRVLRIDKRPEGATQVGTVFHSTVKDAGMKSERDFEISEMTAPTRVRWREVSHNTITAREGGYDLEPTADGGTRVRLFNVLEGHGVGKLLLPLAAGAARKDAPAFGRRIKAAVEASAA</sequence>
<dbReference type="Proteomes" id="UP001500724">
    <property type="component" value="Unassembled WGS sequence"/>
</dbReference>
<protein>
    <recommendedName>
        <fullName evidence="3">Polyketide cyclase</fullName>
    </recommendedName>
</protein>
<dbReference type="InterPro" id="IPR023393">
    <property type="entry name" value="START-like_dom_sf"/>
</dbReference>
<name>A0ABN1HTK0_9ACTN</name>
<dbReference type="SUPFAM" id="SSF55961">
    <property type="entry name" value="Bet v1-like"/>
    <property type="match status" value="1"/>
</dbReference>
<evidence type="ECO:0008006" key="3">
    <source>
        <dbReference type="Google" id="ProtNLM"/>
    </source>
</evidence>
<organism evidence="1 2">
    <name type="scientific">Streptomyces thermocarboxydovorans</name>
    <dbReference type="NCBI Taxonomy" id="59298"/>
    <lineage>
        <taxon>Bacteria</taxon>
        <taxon>Bacillati</taxon>
        <taxon>Actinomycetota</taxon>
        <taxon>Actinomycetes</taxon>
        <taxon>Kitasatosporales</taxon>
        <taxon>Streptomycetaceae</taxon>
        <taxon>Streptomyces</taxon>
    </lineage>
</organism>